<dbReference type="InterPro" id="IPR050268">
    <property type="entry name" value="NADH-dep_flavin_reductase"/>
</dbReference>
<dbReference type="Proteomes" id="UP000198546">
    <property type="component" value="Chromosome i"/>
</dbReference>
<evidence type="ECO:0000259" key="2">
    <source>
        <dbReference type="SMART" id="SM00903"/>
    </source>
</evidence>
<evidence type="ECO:0000313" key="3">
    <source>
        <dbReference type="EMBL" id="SDE11253.1"/>
    </source>
</evidence>
<keyword evidence="4" id="KW-1185">Reference proteome</keyword>
<protein>
    <submittedName>
        <fullName evidence="3">NADH-FMN oxidoreductase RutF, flavin reductase (DIM6/NTAB) family</fullName>
    </submittedName>
</protein>
<dbReference type="Pfam" id="PF01613">
    <property type="entry name" value="Flavin_Reduct"/>
    <property type="match status" value="1"/>
</dbReference>
<keyword evidence="1" id="KW-0560">Oxidoreductase</keyword>
<dbReference type="PANTHER" id="PTHR30466">
    <property type="entry name" value="FLAVIN REDUCTASE"/>
    <property type="match status" value="1"/>
</dbReference>
<dbReference type="GO" id="GO:0042602">
    <property type="term" value="F:riboflavin reductase (NADPH) activity"/>
    <property type="evidence" value="ECO:0007669"/>
    <property type="project" value="TreeGrafter"/>
</dbReference>
<organism evidence="3 4">
    <name type="scientific">Auraticoccus monumenti</name>
    <dbReference type="NCBI Taxonomy" id="675864"/>
    <lineage>
        <taxon>Bacteria</taxon>
        <taxon>Bacillati</taxon>
        <taxon>Actinomycetota</taxon>
        <taxon>Actinomycetes</taxon>
        <taxon>Propionibacteriales</taxon>
        <taxon>Propionibacteriaceae</taxon>
        <taxon>Auraticoccus</taxon>
    </lineage>
</organism>
<dbReference type="OrthoDB" id="9792858at2"/>
<dbReference type="Gene3D" id="2.30.110.10">
    <property type="entry name" value="Electron Transport, Fmn-binding Protein, Chain A"/>
    <property type="match status" value="1"/>
</dbReference>
<proteinExistence type="predicted"/>
<gene>
    <name evidence="3" type="ORF">SAMN04489747_2545</name>
</gene>
<accession>A0A1G7A990</accession>
<evidence type="ECO:0000256" key="1">
    <source>
        <dbReference type="ARBA" id="ARBA00023002"/>
    </source>
</evidence>
<dbReference type="GO" id="GO:0010181">
    <property type="term" value="F:FMN binding"/>
    <property type="evidence" value="ECO:0007669"/>
    <property type="project" value="InterPro"/>
</dbReference>
<dbReference type="InterPro" id="IPR002563">
    <property type="entry name" value="Flavin_Rdtase-like_dom"/>
</dbReference>
<dbReference type="PANTHER" id="PTHR30466:SF1">
    <property type="entry name" value="FMN REDUCTASE (NADH) RUTF"/>
    <property type="match status" value="1"/>
</dbReference>
<dbReference type="STRING" id="675864.SAMN04489747_2545"/>
<dbReference type="SUPFAM" id="SSF50475">
    <property type="entry name" value="FMN-binding split barrel"/>
    <property type="match status" value="1"/>
</dbReference>
<dbReference type="EMBL" id="LT629688">
    <property type="protein sequence ID" value="SDE11253.1"/>
    <property type="molecule type" value="Genomic_DNA"/>
</dbReference>
<sequence>MSVPVPAQPVPFEHSADQVAGDDLRRVMSHLGAGVSVVAALGGPGSDIEQGEFDAMTCTSFTSLSLEPPLVMVSVRQEGSFRQHLSAAGHWVVSLLSGDQEPVARALSRRRPERLAALPSITFRPSPVSGTPVVVGALSWLECRTERVVEAGDHTVVIGRVVATDPTERDDHALLYRRRRFLTG</sequence>
<dbReference type="RefSeq" id="WP_090594074.1">
    <property type="nucleotide sequence ID" value="NZ_LT629688.1"/>
</dbReference>
<dbReference type="SMART" id="SM00903">
    <property type="entry name" value="Flavin_Reduct"/>
    <property type="match status" value="1"/>
</dbReference>
<evidence type="ECO:0000313" key="4">
    <source>
        <dbReference type="Proteomes" id="UP000198546"/>
    </source>
</evidence>
<dbReference type="AlphaFoldDB" id="A0A1G7A990"/>
<name>A0A1G7A990_9ACTN</name>
<feature type="domain" description="Flavin reductase like" evidence="2">
    <location>
        <begin position="28"/>
        <end position="183"/>
    </location>
</feature>
<dbReference type="InterPro" id="IPR012349">
    <property type="entry name" value="Split_barrel_FMN-bd"/>
</dbReference>
<reference evidence="3 4" key="1">
    <citation type="submission" date="2016-10" db="EMBL/GenBank/DDBJ databases">
        <authorList>
            <person name="de Groot N.N."/>
        </authorList>
    </citation>
    <scope>NUCLEOTIDE SEQUENCE [LARGE SCALE GENOMIC DNA]</scope>
    <source>
        <strain evidence="3 4">MON 2.2</strain>
    </source>
</reference>